<evidence type="ECO:0000313" key="2">
    <source>
        <dbReference type="Proteomes" id="UP000595823"/>
    </source>
</evidence>
<dbReference type="Proteomes" id="UP000595823">
    <property type="component" value="Chromosome"/>
</dbReference>
<dbReference type="AlphaFoldDB" id="A0A7T7CDP1"/>
<gene>
    <name evidence="1" type="ORF">HUG15_07600</name>
</gene>
<sequence length="19" mass="2237">MGLFSIFVIKSVHYQPNQK</sequence>
<dbReference type="InterPro" id="IPR053643">
    <property type="entry name" value="23S_rRNA_methylase_reg"/>
</dbReference>
<organism evidence="1 2">
    <name type="scientific">Salicibibacter cibarius</name>
    <dbReference type="NCBI Taxonomy" id="2743000"/>
    <lineage>
        <taxon>Bacteria</taxon>
        <taxon>Bacillati</taxon>
        <taxon>Bacillota</taxon>
        <taxon>Bacilli</taxon>
        <taxon>Bacillales</taxon>
        <taxon>Bacillaceae</taxon>
        <taxon>Salicibibacter</taxon>
    </lineage>
</organism>
<dbReference type="KEGG" id="scia:HUG15_07600"/>
<protein>
    <submittedName>
        <fullName evidence="1">ErmCL family antibiotic resistance leader peptide</fullName>
    </submittedName>
</protein>
<reference evidence="1 2" key="1">
    <citation type="submission" date="2020-06" db="EMBL/GenBank/DDBJ databases">
        <title>Genomic analysis of Salicibibacter sp. NKC5-3.</title>
        <authorList>
            <person name="Oh Y.J."/>
        </authorList>
    </citation>
    <scope>NUCLEOTIDE SEQUENCE [LARGE SCALE GENOMIC DNA]</scope>
    <source>
        <strain evidence="1 2">NKC5-3</strain>
    </source>
</reference>
<evidence type="ECO:0000313" key="1">
    <source>
        <dbReference type="EMBL" id="QQK78229.1"/>
    </source>
</evidence>
<dbReference type="Pfam" id="PF08253">
    <property type="entry name" value="Leader_Erm"/>
    <property type="match status" value="1"/>
</dbReference>
<dbReference type="InterPro" id="IPR013204">
    <property type="entry name" value="Leader_Erm"/>
</dbReference>
<dbReference type="RefSeq" id="WP_200128884.1">
    <property type="nucleotide sequence ID" value="NZ_CP054705.1"/>
</dbReference>
<name>A0A7T7CDP1_9BACI</name>
<dbReference type="EMBL" id="CP054705">
    <property type="protein sequence ID" value="QQK78229.1"/>
    <property type="molecule type" value="Genomic_DNA"/>
</dbReference>
<proteinExistence type="predicted"/>
<accession>A0A7T7CDP1</accession>
<keyword evidence="2" id="KW-1185">Reference proteome</keyword>
<dbReference type="NCBIfam" id="NF033690">
    <property type="entry name" value="ErmCL_fam_lead"/>
    <property type="match status" value="1"/>
</dbReference>